<evidence type="ECO:0000256" key="4">
    <source>
        <dbReference type="ARBA" id="ARBA00022658"/>
    </source>
</evidence>
<sequence length="1178" mass="132126">MGPEKLEHLIYRMPTSPPASPSLPFCPTFSSVSPPAPPCSPYPSPPCSPGPSVKEEDRGVTLRSPATRHLTHLDPWRRHSWEPGAVATVQQNETEAGDNRSVSLEDLDPEEMRIVLGAALGVRLGGRDPRRTPITQEGSLSSLTEEEAGSDAQHYSVLEEQANHLQGCSASAPTLSVVHRSLPHSRDPRPRSNCYETLPYGHLCGSNQSVDSDPGQFWGSWTEIDQDKAHEECTGSPLKRTLSFLLKMAGNRKNKEKERMREREKEAREREARYSNGHLFTSLTVSGTTLCSACNKSITAKEALSCPTCSVTIHNRCRDTLPNCAKMKQKQQKMALMRNNSALQNVTLRTKQPLMRERPSSAIYHSENLRQSLLGSRRGRSSLSLSKSVSTNNIAGNLNDDSPLGLRRILSQSTDSLNFRNRAMSMESLNDEGEVYYTSMLEEMELEGRDFEADSWSMAVDSSYLQTHRKDVIKRQDVIYELIQTELHHVRTLRIMERVFRQGMLEEVQLEPGVVHAIFPCLDRLTAIHSRFLAQLLNRRNHSLQPGSTCNFTIHQLGEVLLEQFSGQNADEMRKTYAEFCSRHLKAVKLYKELLARDKRFQYFIRRVCRGHLLRRHGIQECILLVTQRITKYPVLIQRILDNTKDNEEEASCLAQSLMLIRELLISVDQQVMELERTHRLQEIQAKLDPRAEAKVRDGGLFRGGELLRRRLIHEGMLLWKTPGSRLKDVLVLLMSDILVFLQEKDQRYIFPCLDKSPILSLQNLMVREIANQERGLFLISDSSPPEMYEVHAASKDDKNTWMRLIQHTVSSCPSREEFPLIETEDKALLRRLKADIQQKDREVLELLQERVTLFSDLAEVTGGLEVTLPGGVNSRNLFRANTPQALRGERLLTDAISEVDRLSELLLGSTLEVPLPCSSNGLPNHTGALSINGQEVVFNGTHVSPAAKDQNGNQPGDRPRTEEVSQRLVNLSAHLHALQGTVIKQDSILELYLCSEALPVAAPTTPTGRAWHSLSRDMGAAEASSGSPVGELALLQRQHTLLQEELVRLRGADARLRDSEKSRIQLERQVRDMKTRSAALVDSVGTAGSEQAPLIRRASDSNADSQLAGQESVDQSEGCHDCSDVEVEVTSDEEEEEDDDEAAKTSPRSESPRDLQDIPEEGEAPGEPPRETEMSHC</sequence>
<dbReference type="InterPro" id="IPR041020">
    <property type="entry name" value="PH_16"/>
</dbReference>
<evidence type="ECO:0000256" key="8">
    <source>
        <dbReference type="ARBA" id="ARBA00023054"/>
    </source>
</evidence>
<evidence type="ECO:0000259" key="12">
    <source>
        <dbReference type="PROSITE" id="PS50010"/>
    </source>
</evidence>
<feature type="region of interest" description="Disordered" evidence="10">
    <location>
        <begin position="30"/>
        <end position="57"/>
    </location>
</feature>
<dbReference type="Ensembl" id="ENSELUT00000038442.3">
    <property type="protein sequence ID" value="ENSELUP00000034726.2"/>
    <property type="gene ID" value="ENSELUG00000013481.3"/>
</dbReference>
<dbReference type="GO" id="GO:0005737">
    <property type="term" value="C:cytoplasm"/>
    <property type="evidence" value="ECO:0007669"/>
    <property type="project" value="UniProtKB-SubCell"/>
</dbReference>
<dbReference type="InterPro" id="IPR000219">
    <property type="entry name" value="DH_dom"/>
</dbReference>
<dbReference type="SMART" id="SM00109">
    <property type="entry name" value="C1"/>
    <property type="match status" value="1"/>
</dbReference>
<dbReference type="AlphaFoldDB" id="A0A3P9A1S2"/>
<dbReference type="Gene3D" id="1.20.900.10">
    <property type="entry name" value="Dbl homology (DH) domain"/>
    <property type="match status" value="1"/>
</dbReference>
<keyword evidence="2" id="KW-0963">Cytoplasm</keyword>
<dbReference type="SUPFAM" id="SSF50729">
    <property type="entry name" value="PH domain-like"/>
    <property type="match status" value="1"/>
</dbReference>
<evidence type="ECO:0000313" key="14">
    <source>
        <dbReference type="Ensembl" id="ENSELUP00000034726.2"/>
    </source>
</evidence>
<organism evidence="14 15">
    <name type="scientific">Esox lucius</name>
    <name type="common">Northern pike</name>
    <dbReference type="NCBI Taxonomy" id="8010"/>
    <lineage>
        <taxon>Eukaryota</taxon>
        <taxon>Metazoa</taxon>
        <taxon>Chordata</taxon>
        <taxon>Craniata</taxon>
        <taxon>Vertebrata</taxon>
        <taxon>Euteleostomi</taxon>
        <taxon>Actinopterygii</taxon>
        <taxon>Neopterygii</taxon>
        <taxon>Teleostei</taxon>
        <taxon>Protacanthopterygii</taxon>
        <taxon>Esociformes</taxon>
        <taxon>Esocidae</taxon>
        <taxon>Esox</taxon>
    </lineage>
</organism>
<evidence type="ECO:0000256" key="3">
    <source>
        <dbReference type="ARBA" id="ARBA00022553"/>
    </source>
</evidence>
<dbReference type="CDD" id="cd00160">
    <property type="entry name" value="RhoGEF"/>
    <property type="match status" value="1"/>
</dbReference>
<dbReference type="PANTHER" id="PTHR13944:SF20">
    <property type="entry name" value="RHO GUANINE NUCLEOTIDE EXCHANGE FACTOR 2"/>
    <property type="match status" value="1"/>
</dbReference>
<evidence type="ECO:0000256" key="10">
    <source>
        <dbReference type="SAM" id="MobiDB-lite"/>
    </source>
</evidence>
<evidence type="ECO:0000259" key="13">
    <source>
        <dbReference type="PROSITE" id="PS50081"/>
    </source>
</evidence>
<dbReference type="RefSeq" id="XP_010872066.1">
    <property type="nucleotide sequence ID" value="XM_010873764.4"/>
</dbReference>
<dbReference type="GO" id="GO:0000902">
    <property type="term" value="P:cell morphogenesis"/>
    <property type="evidence" value="ECO:0007669"/>
    <property type="project" value="TreeGrafter"/>
</dbReference>
<feature type="compositionally biased region" description="Polar residues" evidence="10">
    <location>
        <begin position="1101"/>
        <end position="1116"/>
    </location>
</feature>
<reference evidence="14" key="4">
    <citation type="submission" date="2025-09" db="UniProtKB">
        <authorList>
            <consortium name="Ensembl"/>
        </authorList>
    </citation>
    <scope>IDENTIFICATION</scope>
</reference>
<dbReference type="GO" id="GO:0007015">
    <property type="term" value="P:actin filament organization"/>
    <property type="evidence" value="ECO:0007669"/>
    <property type="project" value="TreeGrafter"/>
</dbReference>
<reference evidence="14" key="2">
    <citation type="submission" date="2020-02" db="EMBL/GenBank/DDBJ databases">
        <title>Esox lucius (northern pike) genome, fEsoLuc1, primary haplotype.</title>
        <authorList>
            <person name="Myers G."/>
            <person name="Karagic N."/>
            <person name="Meyer A."/>
            <person name="Pippel M."/>
            <person name="Reichard M."/>
            <person name="Winkler S."/>
            <person name="Tracey A."/>
            <person name="Sims Y."/>
            <person name="Howe K."/>
            <person name="Rhie A."/>
            <person name="Formenti G."/>
            <person name="Durbin R."/>
            <person name="Fedrigo O."/>
            <person name="Jarvis E.D."/>
        </authorList>
    </citation>
    <scope>NUCLEOTIDE SEQUENCE [LARGE SCALE GENOMIC DNA]</scope>
</reference>
<dbReference type="GO" id="GO:0032587">
    <property type="term" value="C:ruffle membrane"/>
    <property type="evidence" value="ECO:0007669"/>
    <property type="project" value="TreeGrafter"/>
</dbReference>
<dbReference type="InterPro" id="IPR051632">
    <property type="entry name" value="Rho_GEF"/>
</dbReference>
<dbReference type="GeneID" id="105012729"/>
<dbReference type="Pfam" id="PF00621">
    <property type="entry name" value="RhoGEF"/>
    <property type="match status" value="1"/>
</dbReference>
<dbReference type="Gene3D" id="3.30.60.20">
    <property type="match status" value="1"/>
</dbReference>
<dbReference type="GO" id="GO:0005085">
    <property type="term" value="F:guanyl-nucleotide exchange factor activity"/>
    <property type="evidence" value="ECO:0007669"/>
    <property type="project" value="UniProtKB-KW"/>
</dbReference>
<dbReference type="PANTHER" id="PTHR13944">
    <property type="entry name" value="AGAP007712-PA"/>
    <property type="match status" value="1"/>
</dbReference>
<dbReference type="SUPFAM" id="SSF57889">
    <property type="entry name" value="Cysteine-rich domain"/>
    <property type="match status" value="1"/>
</dbReference>
<keyword evidence="8 9" id="KW-0175">Coiled coil</keyword>
<feature type="compositionally biased region" description="Acidic residues" evidence="10">
    <location>
        <begin position="1125"/>
        <end position="1142"/>
    </location>
</feature>
<feature type="coiled-coil region" evidence="9">
    <location>
        <begin position="246"/>
        <end position="273"/>
    </location>
</feature>
<feature type="domain" description="DH" evidence="12">
    <location>
        <begin position="474"/>
        <end position="671"/>
    </location>
</feature>
<dbReference type="PROSITE" id="PS50081">
    <property type="entry name" value="ZF_DAG_PE_2"/>
    <property type="match status" value="1"/>
</dbReference>
<dbReference type="Pfam" id="PF17838">
    <property type="entry name" value="PH_16"/>
    <property type="match status" value="1"/>
</dbReference>
<evidence type="ECO:0008006" key="16">
    <source>
        <dbReference type="Google" id="ProtNLM"/>
    </source>
</evidence>
<dbReference type="GO" id="GO:0005856">
    <property type="term" value="C:cytoskeleton"/>
    <property type="evidence" value="ECO:0007669"/>
    <property type="project" value="TreeGrafter"/>
</dbReference>
<dbReference type="SUPFAM" id="SSF48065">
    <property type="entry name" value="DBL homology domain (DH-domain)"/>
    <property type="match status" value="1"/>
</dbReference>
<evidence type="ECO:0000256" key="2">
    <source>
        <dbReference type="ARBA" id="ARBA00022490"/>
    </source>
</evidence>
<evidence type="ECO:0000256" key="9">
    <source>
        <dbReference type="SAM" id="Coils"/>
    </source>
</evidence>
<dbReference type="GO" id="GO:0008270">
    <property type="term" value="F:zinc ion binding"/>
    <property type="evidence" value="ECO:0007669"/>
    <property type="project" value="UniProtKB-KW"/>
</dbReference>
<evidence type="ECO:0000313" key="15">
    <source>
        <dbReference type="Proteomes" id="UP000265140"/>
    </source>
</evidence>
<dbReference type="InterPro" id="IPR046349">
    <property type="entry name" value="C1-like_sf"/>
</dbReference>
<dbReference type="GO" id="GO:0035023">
    <property type="term" value="P:regulation of Rho protein signal transduction"/>
    <property type="evidence" value="ECO:0007669"/>
    <property type="project" value="TreeGrafter"/>
</dbReference>
<reference evidence="14" key="3">
    <citation type="submission" date="2025-08" db="UniProtKB">
        <authorList>
            <consortium name="Ensembl"/>
        </authorList>
    </citation>
    <scope>IDENTIFICATION</scope>
</reference>
<dbReference type="FunFam" id="2.30.29.30:FF:000021">
    <property type="entry name" value="Rho guanine nucleotide exchange factor 2"/>
    <property type="match status" value="1"/>
</dbReference>
<dbReference type="Pfam" id="PF00130">
    <property type="entry name" value="C1_1"/>
    <property type="match status" value="1"/>
</dbReference>
<dbReference type="Bgee" id="ENSELUG00000013481">
    <property type="expression patterns" value="Expressed in brain and 15 other cell types or tissues"/>
</dbReference>
<dbReference type="FunFam" id="1.20.900.10:FF:000004">
    <property type="entry name" value="Rho guanine nucleotide exchange factor 2"/>
    <property type="match status" value="1"/>
</dbReference>
<reference evidence="15" key="1">
    <citation type="journal article" date="2014" name="PLoS ONE">
        <title>The genome and linkage map of the northern pike (Esox lucius): conserved synteny revealed between the salmonid sister group and the Neoteleostei.</title>
        <authorList>
            <person name="Rondeau E.B."/>
            <person name="Minkley D.R."/>
            <person name="Leong J.S."/>
            <person name="Messmer A.M."/>
            <person name="Jantzen J.R."/>
            <person name="von Schalburg K.R."/>
            <person name="Lemon C."/>
            <person name="Bird N.H."/>
            <person name="Koop B.F."/>
        </authorList>
    </citation>
    <scope>NUCLEOTIDE SEQUENCE</scope>
</reference>
<accession>A0A3P9A1S2</accession>
<dbReference type="PROSITE" id="PS50010">
    <property type="entry name" value="DH_2"/>
    <property type="match status" value="1"/>
</dbReference>
<evidence type="ECO:0000256" key="1">
    <source>
        <dbReference type="ARBA" id="ARBA00004496"/>
    </source>
</evidence>
<name>A0A3P9A1S2_ESOLU</name>
<dbReference type="KEGG" id="els:105012729"/>
<feature type="domain" description="PH" evidence="11">
    <location>
        <begin position="711"/>
        <end position="811"/>
    </location>
</feature>
<evidence type="ECO:0000256" key="6">
    <source>
        <dbReference type="ARBA" id="ARBA00022771"/>
    </source>
</evidence>
<proteinExistence type="predicted"/>
<dbReference type="GO" id="GO:0008017">
    <property type="term" value="F:microtubule binding"/>
    <property type="evidence" value="ECO:0007669"/>
    <property type="project" value="TreeGrafter"/>
</dbReference>
<keyword evidence="6" id="KW-0863">Zinc-finger</keyword>
<feature type="domain" description="Phorbol-ester/DAG-type" evidence="13">
    <location>
        <begin position="277"/>
        <end position="324"/>
    </location>
</feature>
<comment type="subcellular location">
    <subcellularLocation>
        <location evidence="1">Cytoplasm</location>
    </subcellularLocation>
</comment>
<dbReference type="CDD" id="cd20877">
    <property type="entry name" value="C1_ARHGEF2"/>
    <property type="match status" value="1"/>
</dbReference>
<keyword evidence="3" id="KW-0597">Phosphoprotein</keyword>
<dbReference type="GO" id="GO:0045666">
    <property type="term" value="P:positive regulation of neuron differentiation"/>
    <property type="evidence" value="ECO:0007669"/>
    <property type="project" value="TreeGrafter"/>
</dbReference>
<dbReference type="GeneTree" id="ENSGT00940000158341"/>
<dbReference type="InterPro" id="IPR002219">
    <property type="entry name" value="PKC_DAG/PE"/>
</dbReference>
<dbReference type="Proteomes" id="UP000265140">
    <property type="component" value="Chromosome 10"/>
</dbReference>
<feature type="region of interest" description="Disordered" evidence="10">
    <location>
        <begin position="945"/>
        <end position="965"/>
    </location>
</feature>
<evidence type="ECO:0000256" key="7">
    <source>
        <dbReference type="ARBA" id="ARBA00022833"/>
    </source>
</evidence>
<dbReference type="InterPro" id="IPR001849">
    <property type="entry name" value="PH_domain"/>
</dbReference>
<feature type="region of interest" description="Disordered" evidence="10">
    <location>
        <begin position="126"/>
        <end position="147"/>
    </location>
</feature>
<feature type="region of interest" description="Disordered" evidence="10">
    <location>
        <begin position="1071"/>
        <end position="1178"/>
    </location>
</feature>
<dbReference type="RefSeq" id="XP_010872065.1">
    <property type="nucleotide sequence ID" value="XM_010873763.4"/>
</dbReference>
<feature type="compositionally biased region" description="Pro residues" evidence="10">
    <location>
        <begin position="34"/>
        <end position="49"/>
    </location>
</feature>
<keyword evidence="5" id="KW-0479">Metal-binding</keyword>
<evidence type="ECO:0000259" key="11">
    <source>
        <dbReference type="PROSITE" id="PS50003"/>
    </source>
</evidence>
<dbReference type="PROSITE" id="PS50003">
    <property type="entry name" value="PH_DOMAIN"/>
    <property type="match status" value="1"/>
</dbReference>
<feature type="compositionally biased region" description="Polar residues" evidence="10">
    <location>
        <begin position="133"/>
        <end position="143"/>
    </location>
</feature>
<dbReference type="SMART" id="SM00233">
    <property type="entry name" value="PH"/>
    <property type="match status" value="1"/>
</dbReference>
<dbReference type="Gene3D" id="2.30.29.30">
    <property type="entry name" value="Pleckstrin-homology domain (PH domain)/Phosphotyrosine-binding domain (PTB)"/>
    <property type="match status" value="1"/>
</dbReference>
<dbReference type="PROSITE" id="PS00479">
    <property type="entry name" value="ZF_DAG_PE_1"/>
    <property type="match status" value="1"/>
</dbReference>
<keyword evidence="7" id="KW-0862">Zinc</keyword>
<dbReference type="InterPro" id="IPR011993">
    <property type="entry name" value="PH-like_dom_sf"/>
</dbReference>
<keyword evidence="15" id="KW-1185">Reference proteome</keyword>
<feature type="compositionally biased region" description="Basic and acidic residues" evidence="10">
    <location>
        <begin position="1169"/>
        <end position="1178"/>
    </location>
</feature>
<dbReference type="CTD" id="368266"/>
<dbReference type="InterPro" id="IPR035899">
    <property type="entry name" value="DBL_dom_sf"/>
</dbReference>
<dbReference type="SMART" id="SM00325">
    <property type="entry name" value="RhoGEF"/>
    <property type="match status" value="1"/>
</dbReference>
<protein>
    <recommendedName>
        <fullName evidence="16">Rho guanine nucleotide exchange factor (GEF) 1a</fullName>
    </recommendedName>
</protein>
<keyword evidence="4" id="KW-0344">Guanine-nucleotide releasing factor</keyword>
<evidence type="ECO:0000256" key="5">
    <source>
        <dbReference type="ARBA" id="ARBA00022723"/>
    </source>
</evidence>